<dbReference type="AlphaFoldDB" id="A0A4C2EGQ8"/>
<gene>
    <name evidence="2" type="ORF">ZYGM_001082</name>
</gene>
<keyword evidence="3" id="KW-1185">Reference proteome</keyword>
<proteinExistence type="predicted"/>
<dbReference type="EMBL" id="BIMX01000032">
    <property type="protein sequence ID" value="GCF01413.1"/>
    <property type="molecule type" value="Genomic_DNA"/>
</dbReference>
<feature type="compositionally biased region" description="Basic and acidic residues" evidence="1">
    <location>
        <begin position="152"/>
        <end position="162"/>
    </location>
</feature>
<comment type="caution">
    <text evidence="2">The sequence shown here is derived from an EMBL/GenBank/DDBJ whole genome shotgun (WGS) entry which is preliminary data.</text>
</comment>
<sequence length="222" mass="25213">MRKRFDNQLKSIESSKITSPIVFHHVKVDEMTNSVRQVQILQDAEAHGGDGKKNQQSPLVIKTDPRYNNSQLEISMSHKKLNDSSRNKDKKLTFLPSMSNRLPSETATTAIQGDTESDQFSNFGIIDFKRSHELRNFRHELLGVPSSSLGKEVTDEYSHSRSEMGTSSKSKNRDYLTRSPALGGKFSSDVRLKLNKNNARFQNIQGYSTCTFRVKMNGKNRI</sequence>
<name>A0A4C2EGQ8_9SACH</name>
<organism evidence="2 3">
    <name type="scientific">Zygosaccharomyces mellis</name>
    <dbReference type="NCBI Taxonomy" id="42258"/>
    <lineage>
        <taxon>Eukaryota</taxon>
        <taxon>Fungi</taxon>
        <taxon>Dikarya</taxon>
        <taxon>Ascomycota</taxon>
        <taxon>Saccharomycotina</taxon>
        <taxon>Saccharomycetes</taxon>
        <taxon>Saccharomycetales</taxon>
        <taxon>Saccharomycetaceae</taxon>
        <taxon>Zygosaccharomyces</taxon>
    </lineage>
</organism>
<reference evidence="2 3" key="1">
    <citation type="submission" date="2019-01" db="EMBL/GenBank/DDBJ databases">
        <title>Draft Genome Sequencing of Zygosaccharomyces mellis Ca-7.</title>
        <authorList>
            <person name="Shiwa Y."/>
            <person name="Kanesaki Y."/>
            <person name="Ishige T."/>
            <person name="Mura K."/>
            <person name="Hori T."/>
            <person name="Tamura T."/>
        </authorList>
    </citation>
    <scope>NUCLEOTIDE SEQUENCE [LARGE SCALE GENOMIC DNA]</scope>
    <source>
        <strain evidence="2 3">Ca-7</strain>
    </source>
</reference>
<dbReference type="OrthoDB" id="4067085at2759"/>
<feature type="region of interest" description="Disordered" evidence="1">
    <location>
        <begin position="150"/>
        <end position="180"/>
    </location>
</feature>
<evidence type="ECO:0000313" key="2">
    <source>
        <dbReference type="EMBL" id="GCF01413.1"/>
    </source>
</evidence>
<accession>A0A4C2EGQ8</accession>
<evidence type="ECO:0000256" key="1">
    <source>
        <dbReference type="SAM" id="MobiDB-lite"/>
    </source>
</evidence>
<dbReference type="Proteomes" id="UP000301737">
    <property type="component" value="Unassembled WGS sequence"/>
</dbReference>
<protein>
    <submittedName>
        <fullName evidence="2">Uncharacterized protein</fullName>
    </submittedName>
</protein>
<evidence type="ECO:0000313" key="3">
    <source>
        <dbReference type="Proteomes" id="UP000301737"/>
    </source>
</evidence>